<dbReference type="Gene3D" id="3.10.10.10">
    <property type="entry name" value="HIV Type 1 Reverse Transcriptase, subunit A, domain 1"/>
    <property type="match status" value="1"/>
</dbReference>
<feature type="domain" description="Reverse transcriptase/retrotransposon-derived protein RNase H-like" evidence="3">
    <location>
        <begin position="578"/>
        <end position="671"/>
    </location>
</feature>
<sequence>MGYIFREFLGDPDHFYKQARQEFFDMRCCSLKRKDIEFHCKRMSQRYHTHGGINDHSLKQVYINSLPNELQDEIQRKIDTSGRSLNDTSLGELHMYALSSLDKLCTTQKFFSKMLTEGKKLQSQWKQSSLQIKCKSLGSCTCKTKKKNHFKHFKHFKNKKDSSKKFKFFRKKAKRDIESIFSEQDSADHTTTFVLQEDLSDSEYSGSSDCNSIPESYQATQLISHFGPQAPVRILLEKYSKPVDVIAYFDTDKDILLGWDVFCLSKSLRILPTGIRYKKDFKAFSNIPKIFPLLEIQAPFELIQKKLLQLCADSHATFSHPSPLWKNPDFFIKLPFKLNEDNNPTKATHSGMSPSNLQLTNEECNELLRQGLIEHTSSPWACQAFYVEKRSKLLRGKKRLVVDYKPLNLFLRDDKFPVLKPNVLFSQLLGATIFSKFDLKGAFWQIGIHLDERYKTTFCLPNAQYQWTVLPFHLKTAPSLFQKAVTRIFHPLLHLALIYIDDILLFSPDDTSHNLLLQQFHDIVHHYDFPDSNLSVKQVQQFLGIVNYVRDFIPHVSCYTLVLSTLLKKHPPPRSSIHTETVIKLKEISQSPPALTIPSSGQLILQTDASDIFWGAILIENRDGQKRYCGHASGKFKDAQQHYHTIYKEILVVKYEIQKLDFHLRTRNFIVEMDNSSFPKILDFRNKIPPNPLLLRLKDWFARYDFTIRHVKGHHNIIADMLSRPPLTHLITPTGHYPLIFMTSPTGPLSSPPDIPDHSFPPELMATLPPNHQPSLDQIQTFAKAHLPVYLSQINSQDCHHTITNLSIPFLDPFIMPPFYYFSPQLLWFLWCLSVLHHHAIVFPLQALYGHLHDPSQQNSLLWIFLQWFTSLTNWKKELTKLMGQYNLWKLDYESAASICCIWILHRPYRYNPHKRLLWTANTSYEWHITYDYQRMYPNNLQISLLNFLCDVNNVSTDEVFILPDILRDPTQSWNPFQDSYIIDSQDPFDFAWLYSICGAQDSDDESCYLQSLQSVIHMVHDPYPLPVCIIIGLCRPTDKAYLLFVVIISLCRPMPTDKAYLLLLFAPVSSLAVSSVFLYIKEVRSL</sequence>
<dbReference type="Pfam" id="PF00078">
    <property type="entry name" value="RVT_1"/>
    <property type="match status" value="1"/>
</dbReference>
<dbReference type="Proteomes" id="UP001168877">
    <property type="component" value="Unassembled WGS sequence"/>
</dbReference>
<evidence type="ECO:0008006" key="6">
    <source>
        <dbReference type="Google" id="ProtNLM"/>
    </source>
</evidence>
<dbReference type="PANTHER" id="PTHR33064:SF37">
    <property type="entry name" value="RIBONUCLEASE H"/>
    <property type="match status" value="1"/>
</dbReference>
<evidence type="ECO:0000256" key="1">
    <source>
        <dbReference type="SAM" id="Phobius"/>
    </source>
</evidence>
<dbReference type="InterPro" id="IPR041577">
    <property type="entry name" value="RT_RNaseH_2"/>
</dbReference>
<dbReference type="InterPro" id="IPR000477">
    <property type="entry name" value="RT_dom"/>
</dbReference>
<accession>A0AA39TNH2</accession>
<keyword evidence="1" id="KW-0812">Transmembrane</keyword>
<reference evidence="4" key="2">
    <citation type="submission" date="2023-06" db="EMBL/GenBank/DDBJ databases">
        <authorList>
            <person name="Swenson N.G."/>
            <person name="Wegrzyn J.L."/>
            <person name="Mcevoy S.L."/>
        </authorList>
    </citation>
    <scope>NUCLEOTIDE SEQUENCE</scope>
    <source>
        <strain evidence="4">NS2018</strain>
        <tissue evidence="4">Leaf</tissue>
    </source>
</reference>
<dbReference type="PANTHER" id="PTHR33064">
    <property type="entry name" value="POL PROTEIN"/>
    <property type="match status" value="1"/>
</dbReference>
<keyword evidence="1" id="KW-0472">Membrane</keyword>
<proteinExistence type="predicted"/>
<dbReference type="InterPro" id="IPR051320">
    <property type="entry name" value="Viral_Replic_Matur_Polypro"/>
</dbReference>
<dbReference type="AlphaFoldDB" id="A0AA39TNH2"/>
<keyword evidence="1" id="KW-1133">Transmembrane helix</keyword>
<comment type="caution">
    <text evidence="4">The sequence shown here is derived from an EMBL/GenBank/DDBJ whole genome shotgun (WGS) entry which is preliminary data.</text>
</comment>
<feature type="transmembrane region" description="Helical" evidence="1">
    <location>
        <begin position="1060"/>
        <end position="1081"/>
    </location>
</feature>
<protein>
    <recommendedName>
        <fullName evidence="6">Reverse transcriptase domain-containing protein</fullName>
    </recommendedName>
</protein>
<dbReference type="InterPro" id="IPR043128">
    <property type="entry name" value="Rev_trsase/Diguanyl_cyclase"/>
</dbReference>
<evidence type="ECO:0000313" key="5">
    <source>
        <dbReference type="Proteomes" id="UP001168877"/>
    </source>
</evidence>
<feature type="domain" description="Reverse transcriptase" evidence="2">
    <location>
        <begin position="389"/>
        <end position="526"/>
    </location>
</feature>
<dbReference type="CDD" id="cd09274">
    <property type="entry name" value="RNase_HI_RT_Ty3"/>
    <property type="match status" value="1"/>
</dbReference>
<dbReference type="InterPro" id="IPR043502">
    <property type="entry name" value="DNA/RNA_pol_sf"/>
</dbReference>
<evidence type="ECO:0000259" key="2">
    <source>
        <dbReference type="Pfam" id="PF00078"/>
    </source>
</evidence>
<evidence type="ECO:0000259" key="3">
    <source>
        <dbReference type="Pfam" id="PF17919"/>
    </source>
</evidence>
<reference evidence="4" key="1">
    <citation type="journal article" date="2022" name="Plant J.">
        <title>Strategies of tolerance reflected in two North American maple genomes.</title>
        <authorList>
            <person name="McEvoy S.L."/>
            <person name="Sezen U.U."/>
            <person name="Trouern-Trend A."/>
            <person name="McMahon S.M."/>
            <person name="Schaberg P.G."/>
            <person name="Yang J."/>
            <person name="Wegrzyn J.L."/>
            <person name="Swenson N.G."/>
        </authorList>
    </citation>
    <scope>NUCLEOTIDE SEQUENCE</scope>
    <source>
        <strain evidence="4">NS2018</strain>
    </source>
</reference>
<dbReference type="SUPFAM" id="SSF56672">
    <property type="entry name" value="DNA/RNA polymerases"/>
    <property type="match status" value="1"/>
</dbReference>
<organism evidence="4 5">
    <name type="scientific">Acer saccharum</name>
    <name type="common">Sugar maple</name>
    <dbReference type="NCBI Taxonomy" id="4024"/>
    <lineage>
        <taxon>Eukaryota</taxon>
        <taxon>Viridiplantae</taxon>
        <taxon>Streptophyta</taxon>
        <taxon>Embryophyta</taxon>
        <taxon>Tracheophyta</taxon>
        <taxon>Spermatophyta</taxon>
        <taxon>Magnoliopsida</taxon>
        <taxon>eudicotyledons</taxon>
        <taxon>Gunneridae</taxon>
        <taxon>Pentapetalae</taxon>
        <taxon>rosids</taxon>
        <taxon>malvids</taxon>
        <taxon>Sapindales</taxon>
        <taxon>Sapindaceae</taxon>
        <taxon>Hippocastanoideae</taxon>
        <taxon>Acereae</taxon>
        <taxon>Acer</taxon>
    </lineage>
</organism>
<gene>
    <name evidence="4" type="ORF">LWI29_030199</name>
</gene>
<name>A0AA39TNH2_ACESA</name>
<dbReference type="Pfam" id="PF17919">
    <property type="entry name" value="RT_RNaseH_2"/>
    <property type="match status" value="1"/>
</dbReference>
<dbReference type="EMBL" id="JAUESC010000001">
    <property type="protein sequence ID" value="KAK0608402.1"/>
    <property type="molecule type" value="Genomic_DNA"/>
</dbReference>
<dbReference type="CDD" id="cd01647">
    <property type="entry name" value="RT_LTR"/>
    <property type="match status" value="1"/>
</dbReference>
<dbReference type="Gene3D" id="3.30.70.270">
    <property type="match status" value="2"/>
</dbReference>
<keyword evidence="5" id="KW-1185">Reference proteome</keyword>
<evidence type="ECO:0000313" key="4">
    <source>
        <dbReference type="EMBL" id="KAK0608402.1"/>
    </source>
</evidence>